<keyword evidence="12" id="KW-0539">Nucleus</keyword>
<dbReference type="GO" id="GO:0005829">
    <property type="term" value="C:cytosol"/>
    <property type="evidence" value="ECO:0007669"/>
    <property type="project" value="UniProtKB-SubCell"/>
</dbReference>
<evidence type="ECO:0000256" key="17">
    <source>
        <dbReference type="ARBA" id="ARBA00081533"/>
    </source>
</evidence>
<sequence length="154" mass="17012">MERPLSVEDVIMWLEGLSKGTICQEVETVSMEGLQVVLAQKGFLRCNFLVPDRLSDRDGNWYVGAMATLMDNLGAAVICSSVSHVKSTVELSISYYSTAKIQEEVEIEAKVVGEKEKATAAVVEIRRRSNGELIASGRQWMATGSNNRRELSKL</sequence>
<keyword evidence="7" id="KW-0378">Hydrolase</keyword>
<dbReference type="InterPro" id="IPR039298">
    <property type="entry name" value="ACOT13"/>
</dbReference>
<keyword evidence="21" id="KW-1185">Reference proteome</keyword>
<evidence type="ECO:0000256" key="2">
    <source>
        <dbReference type="ARBA" id="ARBA00004173"/>
    </source>
</evidence>
<dbReference type="GO" id="GO:0005819">
    <property type="term" value="C:spindle"/>
    <property type="evidence" value="ECO:0007669"/>
    <property type="project" value="UniProtKB-SubCell"/>
</dbReference>
<dbReference type="Gene3D" id="3.10.129.10">
    <property type="entry name" value="Hotdog Thioesterase"/>
    <property type="match status" value="1"/>
</dbReference>
<dbReference type="PANTHER" id="PTHR21660">
    <property type="entry name" value="THIOESTERASE SUPERFAMILY MEMBER-RELATED"/>
    <property type="match status" value="1"/>
</dbReference>
<evidence type="ECO:0000256" key="9">
    <source>
        <dbReference type="ARBA" id="ARBA00023098"/>
    </source>
</evidence>
<comment type="similarity">
    <text evidence="5">Belongs to the thioesterase PaaI family.</text>
</comment>
<comment type="caution">
    <text evidence="20">The sequence shown here is derived from an EMBL/GenBank/DDBJ whole genome shotgun (WGS) entry which is preliminary data.</text>
</comment>
<evidence type="ECO:0000256" key="16">
    <source>
        <dbReference type="ARBA" id="ARBA00067273"/>
    </source>
</evidence>
<evidence type="ECO:0000256" key="18">
    <source>
        <dbReference type="ARBA" id="ARBA00083956"/>
    </source>
</evidence>
<evidence type="ECO:0000256" key="12">
    <source>
        <dbReference type="ARBA" id="ARBA00023242"/>
    </source>
</evidence>
<reference evidence="20 21" key="1">
    <citation type="journal article" date="2019" name="Plant Biotechnol. J.">
        <title>The red bayberry genome and genetic basis of sex determination.</title>
        <authorList>
            <person name="Jia H.M."/>
            <person name="Jia H.J."/>
            <person name="Cai Q.L."/>
            <person name="Wang Y."/>
            <person name="Zhao H.B."/>
            <person name="Yang W.F."/>
            <person name="Wang G.Y."/>
            <person name="Li Y.H."/>
            <person name="Zhan D.L."/>
            <person name="Shen Y.T."/>
            <person name="Niu Q.F."/>
            <person name="Chang L."/>
            <person name="Qiu J."/>
            <person name="Zhao L."/>
            <person name="Xie H.B."/>
            <person name="Fu W.Y."/>
            <person name="Jin J."/>
            <person name="Li X.W."/>
            <person name="Jiao Y."/>
            <person name="Zhou C.C."/>
            <person name="Tu T."/>
            <person name="Chai C.Y."/>
            <person name="Gao J.L."/>
            <person name="Fan L.J."/>
            <person name="van de Weg E."/>
            <person name="Wang J.Y."/>
            <person name="Gao Z.S."/>
        </authorList>
    </citation>
    <scope>NUCLEOTIDE SEQUENCE [LARGE SCALE GENOMIC DNA]</scope>
    <source>
        <tissue evidence="20">Leaves</tissue>
    </source>
</reference>
<evidence type="ECO:0000256" key="6">
    <source>
        <dbReference type="ARBA" id="ARBA00022490"/>
    </source>
</evidence>
<evidence type="ECO:0000256" key="14">
    <source>
        <dbReference type="ARBA" id="ARBA00058205"/>
    </source>
</evidence>
<evidence type="ECO:0000256" key="1">
    <source>
        <dbReference type="ARBA" id="ARBA00004123"/>
    </source>
</evidence>
<keyword evidence="9" id="KW-0443">Lipid metabolism</keyword>
<evidence type="ECO:0000313" key="21">
    <source>
        <dbReference type="Proteomes" id="UP000516437"/>
    </source>
</evidence>
<dbReference type="GO" id="GO:0047617">
    <property type="term" value="F:fatty acyl-CoA hydrolase activity"/>
    <property type="evidence" value="ECO:0007669"/>
    <property type="project" value="InterPro"/>
</dbReference>
<keyword evidence="6" id="KW-0963">Cytoplasm</keyword>
<dbReference type="InterPro" id="IPR006683">
    <property type="entry name" value="Thioestr_dom"/>
</dbReference>
<keyword evidence="10" id="KW-0496">Mitochondrion</keyword>
<evidence type="ECO:0000256" key="15">
    <source>
        <dbReference type="ARBA" id="ARBA00064709"/>
    </source>
</evidence>
<comment type="catalytic activity">
    <reaction evidence="13">
        <text>a fatty acyl-CoA + H2O = a fatty acid + CoA + H(+)</text>
        <dbReference type="Rhea" id="RHEA:16781"/>
        <dbReference type="ChEBI" id="CHEBI:15377"/>
        <dbReference type="ChEBI" id="CHEBI:15378"/>
        <dbReference type="ChEBI" id="CHEBI:28868"/>
        <dbReference type="ChEBI" id="CHEBI:57287"/>
        <dbReference type="ChEBI" id="CHEBI:77636"/>
    </reaction>
    <physiologicalReaction direction="left-to-right" evidence="13">
        <dbReference type="Rhea" id="RHEA:16782"/>
    </physiologicalReaction>
</comment>
<dbReference type="SUPFAM" id="SSF54637">
    <property type="entry name" value="Thioesterase/thiol ester dehydrase-isomerase"/>
    <property type="match status" value="1"/>
</dbReference>
<evidence type="ECO:0000259" key="19">
    <source>
        <dbReference type="Pfam" id="PF03061"/>
    </source>
</evidence>
<evidence type="ECO:0000256" key="7">
    <source>
        <dbReference type="ARBA" id="ARBA00022801"/>
    </source>
</evidence>
<evidence type="ECO:0000256" key="8">
    <source>
        <dbReference type="ARBA" id="ARBA00022990"/>
    </source>
</evidence>
<gene>
    <name evidence="20" type="ORF">CJ030_MR3G026424</name>
</gene>
<dbReference type="FunFam" id="3.10.129.10:FF:000021">
    <property type="entry name" value="Acyl-coenzyme A thioesterase 13"/>
    <property type="match status" value="1"/>
</dbReference>
<proteinExistence type="inferred from homology"/>
<dbReference type="EMBL" id="RXIC02000021">
    <property type="protein sequence ID" value="KAB1218544.1"/>
    <property type="molecule type" value="Genomic_DNA"/>
</dbReference>
<protein>
    <recommendedName>
        <fullName evidence="16">Acyl-coenzyme A thioesterase 13</fullName>
    </recommendedName>
    <alternativeName>
        <fullName evidence="17">Hotdog-fold thioesterase superfamily member 2</fullName>
    </alternativeName>
    <alternativeName>
        <fullName evidence="18">Thioesterase superfamily member 2</fullName>
    </alternativeName>
</protein>
<comment type="subunit">
    <text evidence="15">Homotetramer. Interacts with PCTP.</text>
</comment>
<dbReference type="Pfam" id="PF03061">
    <property type="entry name" value="4HBT"/>
    <property type="match status" value="1"/>
</dbReference>
<dbReference type="InterPro" id="IPR029069">
    <property type="entry name" value="HotDog_dom_sf"/>
</dbReference>
<evidence type="ECO:0000313" key="20">
    <source>
        <dbReference type="EMBL" id="KAB1218544.1"/>
    </source>
</evidence>
<dbReference type="GO" id="GO:0006629">
    <property type="term" value="P:lipid metabolic process"/>
    <property type="evidence" value="ECO:0007669"/>
    <property type="project" value="UniProtKB-KW"/>
</dbReference>
<comment type="function">
    <text evidence="14">Catalyzes the hydrolysis of acyl-CoAs into free fatty acids and coenzyme A (CoASH), regulating their respective intracellular levels. Has acyl-CoA thioesterase activity towards medium (C12) and long-chain (C18) fatty acyl-CoA substrates. Can also hydrolyze 3-hydroxyphenylacetyl-CoA and 3,4-dihydroxyphenylacetyl-CoA (in vitro). May play a role in controlling adaptive thermogenesis.</text>
</comment>
<evidence type="ECO:0000256" key="10">
    <source>
        <dbReference type="ARBA" id="ARBA00023128"/>
    </source>
</evidence>
<accession>A0A6A1VZX7</accession>
<evidence type="ECO:0000256" key="13">
    <source>
        <dbReference type="ARBA" id="ARBA00052976"/>
    </source>
</evidence>
<evidence type="ECO:0000256" key="5">
    <source>
        <dbReference type="ARBA" id="ARBA00008324"/>
    </source>
</evidence>
<dbReference type="CDD" id="cd03443">
    <property type="entry name" value="PaaI_thioesterase"/>
    <property type="match status" value="1"/>
</dbReference>
<keyword evidence="8" id="KW-0007">Acetylation</keyword>
<dbReference type="GO" id="GO:0005634">
    <property type="term" value="C:nucleus"/>
    <property type="evidence" value="ECO:0007669"/>
    <property type="project" value="UniProtKB-SubCell"/>
</dbReference>
<dbReference type="OrthoDB" id="46529at2759"/>
<name>A0A6A1VZX7_9ROSI</name>
<evidence type="ECO:0000256" key="11">
    <source>
        <dbReference type="ARBA" id="ARBA00023212"/>
    </source>
</evidence>
<dbReference type="AlphaFoldDB" id="A0A6A1VZX7"/>
<dbReference type="Proteomes" id="UP000516437">
    <property type="component" value="Chromosome 3"/>
</dbReference>
<comment type="subcellular location">
    <subcellularLocation>
        <location evidence="3">Cytoplasm</location>
        <location evidence="3">Cytoskeleton</location>
        <location evidence="3">Spindle</location>
    </subcellularLocation>
    <subcellularLocation>
        <location evidence="4">Cytoplasm</location>
        <location evidence="4">Cytosol</location>
    </subcellularLocation>
    <subcellularLocation>
        <location evidence="2">Mitochondrion</location>
    </subcellularLocation>
    <subcellularLocation>
        <location evidence="1">Nucleus</location>
    </subcellularLocation>
</comment>
<dbReference type="GO" id="GO:0005739">
    <property type="term" value="C:mitochondrion"/>
    <property type="evidence" value="ECO:0007669"/>
    <property type="project" value="UniProtKB-SubCell"/>
</dbReference>
<organism evidence="20 21">
    <name type="scientific">Morella rubra</name>
    <name type="common">Chinese bayberry</name>
    <dbReference type="NCBI Taxonomy" id="262757"/>
    <lineage>
        <taxon>Eukaryota</taxon>
        <taxon>Viridiplantae</taxon>
        <taxon>Streptophyta</taxon>
        <taxon>Embryophyta</taxon>
        <taxon>Tracheophyta</taxon>
        <taxon>Spermatophyta</taxon>
        <taxon>Magnoliopsida</taxon>
        <taxon>eudicotyledons</taxon>
        <taxon>Gunneridae</taxon>
        <taxon>Pentapetalae</taxon>
        <taxon>rosids</taxon>
        <taxon>fabids</taxon>
        <taxon>Fagales</taxon>
        <taxon>Myricaceae</taxon>
        <taxon>Morella</taxon>
    </lineage>
</organism>
<feature type="domain" description="Thioesterase" evidence="19">
    <location>
        <begin position="59"/>
        <end position="131"/>
    </location>
</feature>
<keyword evidence="11" id="KW-0206">Cytoskeleton</keyword>
<evidence type="ECO:0000256" key="4">
    <source>
        <dbReference type="ARBA" id="ARBA00004514"/>
    </source>
</evidence>
<dbReference type="PANTHER" id="PTHR21660:SF1">
    <property type="entry name" value="ACYL-COENZYME A THIOESTERASE 13"/>
    <property type="match status" value="1"/>
</dbReference>
<evidence type="ECO:0000256" key="3">
    <source>
        <dbReference type="ARBA" id="ARBA00004186"/>
    </source>
</evidence>